<dbReference type="OrthoDB" id="9799970at2"/>
<dbReference type="SUPFAM" id="SSF55166">
    <property type="entry name" value="Hedgehog/DD-peptidase"/>
    <property type="match status" value="1"/>
</dbReference>
<comment type="caution">
    <text evidence="2">The sequence shown here is derived from an EMBL/GenBank/DDBJ whole genome shotgun (WGS) entry which is preliminary data.</text>
</comment>
<organism evidence="2 3">
    <name type="scientific">Pseudonocardia autotrophica</name>
    <name type="common">Amycolata autotrophica</name>
    <name type="synonym">Nocardia autotrophica</name>
    <dbReference type="NCBI Taxonomy" id="2074"/>
    <lineage>
        <taxon>Bacteria</taxon>
        <taxon>Bacillati</taxon>
        <taxon>Actinomycetota</taxon>
        <taxon>Actinomycetes</taxon>
        <taxon>Pseudonocardiales</taxon>
        <taxon>Pseudonocardiaceae</taxon>
        <taxon>Pseudonocardia</taxon>
    </lineage>
</organism>
<keyword evidence="3" id="KW-1185">Reference proteome</keyword>
<dbReference type="InterPro" id="IPR009045">
    <property type="entry name" value="Zn_M74/Hedgehog-like"/>
</dbReference>
<feature type="domain" description="Peptidase M15C" evidence="1">
    <location>
        <begin position="84"/>
        <end position="143"/>
    </location>
</feature>
<dbReference type="Proteomes" id="UP000194360">
    <property type="component" value="Unassembled WGS sequence"/>
</dbReference>
<evidence type="ECO:0000259" key="1">
    <source>
        <dbReference type="Pfam" id="PF13539"/>
    </source>
</evidence>
<dbReference type="InterPro" id="IPR039561">
    <property type="entry name" value="Peptidase_M15C"/>
</dbReference>
<protein>
    <recommendedName>
        <fullName evidence="1">Peptidase M15C domain-containing protein</fullName>
    </recommendedName>
</protein>
<dbReference type="AlphaFoldDB" id="A0A1Y2N645"/>
<evidence type="ECO:0000313" key="3">
    <source>
        <dbReference type="Proteomes" id="UP000194360"/>
    </source>
</evidence>
<accession>A0A1Y2N645</accession>
<dbReference type="Pfam" id="PF13539">
    <property type="entry name" value="Peptidase_M15_4"/>
    <property type="match status" value="1"/>
</dbReference>
<dbReference type="RefSeq" id="WP_158092080.1">
    <property type="nucleotide sequence ID" value="NZ_AP018920.1"/>
</dbReference>
<dbReference type="GO" id="GO:0008233">
    <property type="term" value="F:peptidase activity"/>
    <property type="evidence" value="ECO:0007669"/>
    <property type="project" value="InterPro"/>
</dbReference>
<gene>
    <name evidence="2" type="ORF">BG845_01176</name>
</gene>
<dbReference type="Gene3D" id="3.30.1380.10">
    <property type="match status" value="1"/>
</dbReference>
<name>A0A1Y2N645_PSEAH</name>
<reference evidence="2 3" key="1">
    <citation type="submission" date="2016-09" db="EMBL/GenBank/DDBJ databases">
        <title>Pseudonocardia autotrophica DSM535, a candidate organism with high potential of specific P450 cytochromes.</title>
        <authorList>
            <person name="Grumaz C."/>
            <person name="Vainshtein Y."/>
            <person name="Kirstahler P."/>
            <person name="Sohn K."/>
        </authorList>
    </citation>
    <scope>NUCLEOTIDE SEQUENCE [LARGE SCALE GENOMIC DNA]</scope>
    <source>
        <strain evidence="2 3">DSM 535</strain>
    </source>
</reference>
<evidence type="ECO:0000313" key="2">
    <source>
        <dbReference type="EMBL" id="OSY42934.1"/>
    </source>
</evidence>
<proteinExistence type="predicted"/>
<dbReference type="EMBL" id="MIGB01000004">
    <property type="protein sequence ID" value="OSY42934.1"/>
    <property type="molecule type" value="Genomic_DNA"/>
</dbReference>
<sequence length="312" mass="34656">MATINLRDYTRTAAQRGWGAGWPSCGGAKASGTAIVTADVSGTRFSVHKRIARLVDLLVDATERRGYLLKPGQCGGYNCRPIGGTSSPSNHSWGLAVDLNWNDNPMRRPLTTNMPSWMPAMWNRYGFAWGGHYTGTPDAMHFEAMGTPAQMDAMTALALRELAPGTPIPQPPAVTQPVAPIVATRRPHQEDTEMFIQTAEPPVGVTDPRKWPRKRFYYGFDPTGGWGGRGIIRVNFGPRGGCVHLARWWVRNADWNVNNRNRMHHWDHPLTPGGHLFAIAEDWQMDLRTRASGIEFDLAAPDGVHIFTTYEK</sequence>
<dbReference type="STRING" id="2074.BG845_01176"/>